<dbReference type="GO" id="GO:0017148">
    <property type="term" value="P:negative regulation of translation"/>
    <property type="evidence" value="ECO:0007669"/>
    <property type="project" value="UniProtKB-UniRule"/>
</dbReference>
<evidence type="ECO:0000313" key="4">
    <source>
        <dbReference type="Proteomes" id="UP000223596"/>
    </source>
</evidence>
<comment type="caution">
    <text evidence="3">The sequence shown here is derived from an EMBL/GenBank/DDBJ whole genome shotgun (WGS) entry which is preliminary data.</text>
</comment>
<comment type="function">
    <text evidence="2">Functions as a ribosomal silencing factor. Interacts with ribosomal protein uL14 (rplN), blocking formation of intersubunit bridge B8. Prevents association of the 30S and 50S ribosomal subunits and the formation of functional ribosomes, thus repressing translation.</text>
</comment>
<dbReference type="NCBIfam" id="TIGR00090">
    <property type="entry name" value="rsfS_iojap_ybeB"/>
    <property type="match status" value="1"/>
</dbReference>
<keyword evidence="2" id="KW-0678">Repressor</keyword>
<keyword evidence="2" id="KW-0810">Translation regulation</keyword>
<reference evidence="3 4" key="1">
    <citation type="submission" date="2017-09" db="EMBL/GenBank/DDBJ databases">
        <title>Evaluation of Pacific Biosciences Sequencing Technology to Finishing C. thermocellum Genome Sequences.</title>
        <authorList>
            <person name="Brown S."/>
        </authorList>
    </citation>
    <scope>NUCLEOTIDE SEQUENCE [LARGE SCALE GENOMIC DNA]</scope>
    <source>
        <strain evidence="3 4">AD2</strain>
    </source>
</reference>
<dbReference type="GO" id="GO:0042256">
    <property type="term" value="P:cytosolic ribosome assembly"/>
    <property type="evidence" value="ECO:0007669"/>
    <property type="project" value="UniProtKB-UniRule"/>
</dbReference>
<dbReference type="InterPro" id="IPR004394">
    <property type="entry name" value="Iojap/RsfS/C7orf30"/>
</dbReference>
<dbReference type="Pfam" id="PF02410">
    <property type="entry name" value="RsfS"/>
    <property type="match status" value="1"/>
</dbReference>
<dbReference type="RefSeq" id="WP_003517436.1">
    <property type="nucleotide sequence ID" value="NZ_CP013828.1"/>
</dbReference>
<dbReference type="EMBL" id="PDBW01000001">
    <property type="protein sequence ID" value="PFH02296.1"/>
    <property type="molecule type" value="Genomic_DNA"/>
</dbReference>
<evidence type="ECO:0000256" key="1">
    <source>
        <dbReference type="ARBA" id="ARBA00010574"/>
    </source>
</evidence>
<dbReference type="Proteomes" id="UP000223596">
    <property type="component" value="Unassembled WGS sequence"/>
</dbReference>
<dbReference type="InterPro" id="IPR043519">
    <property type="entry name" value="NT_sf"/>
</dbReference>
<comment type="subunit">
    <text evidence="2">Interacts with ribosomal protein uL14 (rplN).</text>
</comment>
<dbReference type="HAMAP" id="MF_01477">
    <property type="entry name" value="Iojap_RsfS"/>
    <property type="match status" value="1"/>
</dbReference>
<dbReference type="GO" id="GO:0090071">
    <property type="term" value="P:negative regulation of ribosome biogenesis"/>
    <property type="evidence" value="ECO:0007669"/>
    <property type="project" value="UniProtKB-UniRule"/>
</dbReference>
<sequence>MESRELAEKIVSILEEKKAKDLNIIDIREISILADYFVICSGTSTTHIKTLADEVEEKMLEAGIELLHKEGYNSAMWILLDYGEVVVHIFHEEDRQFYNLERLWADGVMKHRQ</sequence>
<accession>A0AB36TG66</accession>
<comment type="subcellular location">
    <subcellularLocation>
        <location evidence="2">Cytoplasm</location>
    </subcellularLocation>
</comment>
<dbReference type="PANTHER" id="PTHR21043:SF0">
    <property type="entry name" value="MITOCHONDRIAL ASSEMBLY OF RIBOSOMAL LARGE SUBUNIT PROTEIN 1"/>
    <property type="match status" value="1"/>
</dbReference>
<keyword evidence="2" id="KW-0963">Cytoplasm</keyword>
<dbReference type="Gene3D" id="3.30.460.10">
    <property type="entry name" value="Beta Polymerase, domain 2"/>
    <property type="match status" value="1"/>
</dbReference>
<gene>
    <name evidence="2" type="primary">rsfS</name>
    <name evidence="3" type="ORF">M972_111064</name>
</gene>
<dbReference type="PANTHER" id="PTHR21043">
    <property type="entry name" value="IOJAP SUPERFAMILY ORTHOLOG"/>
    <property type="match status" value="1"/>
</dbReference>
<organism evidence="3 4">
    <name type="scientific">Acetivibrio thermocellus AD2</name>
    <dbReference type="NCBI Taxonomy" id="1138384"/>
    <lineage>
        <taxon>Bacteria</taxon>
        <taxon>Bacillati</taxon>
        <taxon>Bacillota</taxon>
        <taxon>Clostridia</taxon>
        <taxon>Eubacteriales</taxon>
        <taxon>Oscillospiraceae</taxon>
        <taxon>Acetivibrio</taxon>
    </lineage>
</organism>
<evidence type="ECO:0000256" key="2">
    <source>
        <dbReference type="HAMAP-Rule" id="MF_01477"/>
    </source>
</evidence>
<protein>
    <recommendedName>
        <fullName evidence="2">Ribosomal silencing factor RsfS</fullName>
    </recommendedName>
</protein>
<evidence type="ECO:0000313" key="3">
    <source>
        <dbReference type="EMBL" id="PFH02296.1"/>
    </source>
</evidence>
<proteinExistence type="inferred from homology"/>
<name>A0AB36TG66_ACETH</name>
<dbReference type="AlphaFoldDB" id="A0AB36TG66"/>
<dbReference type="SUPFAM" id="SSF81301">
    <property type="entry name" value="Nucleotidyltransferase"/>
    <property type="match status" value="1"/>
</dbReference>
<comment type="similarity">
    <text evidence="1 2">Belongs to the Iojap/RsfS family.</text>
</comment>
<dbReference type="GO" id="GO:0043023">
    <property type="term" value="F:ribosomal large subunit binding"/>
    <property type="evidence" value="ECO:0007669"/>
    <property type="project" value="TreeGrafter"/>
</dbReference>
<dbReference type="GO" id="GO:0005737">
    <property type="term" value="C:cytoplasm"/>
    <property type="evidence" value="ECO:0007669"/>
    <property type="project" value="UniProtKB-SubCell"/>
</dbReference>